<keyword evidence="2" id="KW-0560">Oxidoreductase</keyword>
<dbReference type="Gene3D" id="3.90.180.10">
    <property type="entry name" value="Medium-chain alcohol dehydrogenases, catalytic domain"/>
    <property type="match status" value="1"/>
</dbReference>
<dbReference type="InterPro" id="IPR013149">
    <property type="entry name" value="ADH-like_C"/>
</dbReference>
<dbReference type="GO" id="GO:0070402">
    <property type="term" value="F:NADPH binding"/>
    <property type="evidence" value="ECO:0007669"/>
    <property type="project" value="TreeGrafter"/>
</dbReference>
<dbReference type="RefSeq" id="WP_075030751.1">
    <property type="nucleotide sequence ID" value="NZ_FONR01000014.1"/>
</dbReference>
<dbReference type="InterPro" id="IPR020843">
    <property type="entry name" value="ER"/>
</dbReference>
<dbReference type="GO" id="GO:0016651">
    <property type="term" value="F:oxidoreductase activity, acting on NAD(P)H"/>
    <property type="evidence" value="ECO:0007669"/>
    <property type="project" value="TreeGrafter"/>
</dbReference>
<evidence type="ECO:0000256" key="2">
    <source>
        <dbReference type="ARBA" id="ARBA00023002"/>
    </source>
</evidence>
<protein>
    <submittedName>
        <fullName evidence="4">NADPH:quinone reductase</fullName>
    </submittedName>
</protein>
<dbReference type="InterPro" id="IPR011032">
    <property type="entry name" value="GroES-like_sf"/>
</dbReference>
<dbReference type="PANTHER" id="PTHR48106:SF5">
    <property type="entry name" value="ZINC-CONTAINING ALCOHOL DEHYDROGENASE"/>
    <property type="match status" value="1"/>
</dbReference>
<accession>A0A1I2MZ18</accession>
<dbReference type="SUPFAM" id="SSF51735">
    <property type="entry name" value="NAD(P)-binding Rossmann-fold domains"/>
    <property type="match status" value="1"/>
</dbReference>
<name>A0A1I2MZ18_9ACTN</name>
<evidence type="ECO:0000313" key="4">
    <source>
        <dbReference type="EMBL" id="SFF96348.1"/>
    </source>
</evidence>
<evidence type="ECO:0000256" key="1">
    <source>
        <dbReference type="ARBA" id="ARBA00022857"/>
    </source>
</evidence>
<evidence type="ECO:0000259" key="3">
    <source>
        <dbReference type="SMART" id="SM00829"/>
    </source>
</evidence>
<proteinExistence type="predicted"/>
<dbReference type="SUPFAM" id="SSF50129">
    <property type="entry name" value="GroES-like"/>
    <property type="match status" value="1"/>
</dbReference>
<dbReference type="EMBL" id="FONR01000014">
    <property type="protein sequence ID" value="SFF96348.1"/>
    <property type="molecule type" value="Genomic_DNA"/>
</dbReference>
<dbReference type="InterPro" id="IPR013154">
    <property type="entry name" value="ADH-like_N"/>
</dbReference>
<dbReference type="InterPro" id="IPR036291">
    <property type="entry name" value="NAD(P)-bd_dom_sf"/>
</dbReference>
<evidence type="ECO:0000313" key="5">
    <source>
        <dbReference type="Proteomes" id="UP000181942"/>
    </source>
</evidence>
<dbReference type="Pfam" id="PF00107">
    <property type="entry name" value="ADH_zinc_N"/>
    <property type="match status" value="1"/>
</dbReference>
<dbReference type="OrthoDB" id="9792162at2"/>
<reference evidence="4 5" key="1">
    <citation type="submission" date="2016-10" db="EMBL/GenBank/DDBJ databases">
        <authorList>
            <person name="de Groot N.N."/>
        </authorList>
    </citation>
    <scope>NUCLEOTIDE SEQUENCE [LARGE SCALE GENOMIC DNA]</scope>
    <source>
        <strain evidence="4 5">OK461</strain>
    </source>
</reference>
<dbReference type="PANTHER" id="PTHR48106">
    <property type="entry name" value="QUINONE OXIDOREDUCTASE PIG3-RELATED"/>
    <property type="match status" value="1"/>
</dbReference>
<dbReference type="Proteomes" id="UP000181942">
    <property type="component" value="Unassembled WGS sequence"/>
</dbReference>
<dbReference type="AlphaFoldDB" id="A0A1I2MZ18"/>
<dbReference type="CDD" id="cd08268">
    <property type="entry name" value="MDR2"/>
    <property type="match status" value="1"/>
</dbReference>
<sequence>MSKIIRFHSTGGPEVLTLDDIEVRDPGPGEIRLRTRALGLNRADAILRNNHLVELPSGIGWEASGEVDAIGPDVKGFTVGDAVSMIPCFTPIDYPIHGKLAIAPATAVVKHPDTLSWEQAAALWGQYLTAYGALIETADLKAGDTVLIPAASSSVGLAAIQIARSVGARPVALTRSSAKRRRLLDEGAEAVIVTGEEDVVTRVNELTDGHGARVIFDPVGGPALAGLIGAAAPGGTVIVYGALSSEATTVPVMGLIFKTLTIRGYKVFELTTDTERRKVAVDWILDGIAHKTLRPVIDTVFPLEDIVGAHRRLDSGSQIGKIIVTVTH</sequence>
<gene>
    <name evidence="4" type="ORF">SAMN02787118_11474</name>
</gene>
<dbReference type="Pfam" id="PF08240">
    <property type="entry name" value="ADH_N"/>
    <property type="match status" value="1"/>
</dbReference>
<keyword evidence="1" id="KW-0521">NADP</keyword>
<organism evidence="4 5">
    <name type="scientific">Streptomyces mirabilis</name>
    <dbReference type="NCBI Taxonomy" id="68239"/>
    <lineage>
        <taxon>Bacteria</taxon>
        <taxon>Bacillati</taxon>
        <taxon>Actinomycetota</taxon>
        <taxon>Actinomycetes</taxon>
        <taxon>Kitasatosporales</taxon>
        <taxon>Streptomycetaceae</taxon>
        <taxon>Streptomyces</taxon>
    </lineage>
</organism>
<dbReference type="Gene3D" id="3.40.50.720">
    <property type="entry name" value="NAD(P)-binding Rossmann-like Domain"/>
    <property type="match status" value="1"/>
</dbReference>
<dbReference type="SMART" id="SM00829">
    <property type="entry name" value="PKS_ER"/>
    <property type="match status" value="1"/>
</dbReference>
<feature type="domain" description="Enoyl reductase (ER)" evidence="3">
    <location>
        <begin position="11"/>
        <end position="324"/>
    </location>
</feature>